<dbReference type="PANTHER" id="PTHR48182:SF2">
    <property type="entry name" value="PROTEIN SERAC1"/>
    <property type="match status" value="1"/>
</dbReference>
<dbReference type="GO" id="GO:0016020">
    <property type="term" value="C:membrane"/>
    <property type="evidence" value="ECO:0007669"/>
    <property type="project" value="UniProtKB-SubCell"/>
</dbReference>
<evidence type="ECO:0000256" key="4">
    <source>
        <dbReference type="ARBA" id="ARBA00004685"/>
    </source>
</evidence>
<evidence type="ECO:0000256" key="2">
    <source>
        <dbReference type="ARBA" id="ARBA00004240"/>
    </source>
</evidence>
<sequence>MHKLFRRSNPAKGSPLQSRGQTDLHDVTEPVQDQTEPPTRFESSILDNLSETDNYGVKVLFNPPSPVIDVVFIHGLTGSAFSTWLHRDSGTHWPRDLVKSDLSHARIMTFGYDADIARFWGQAAQDGISGYANDLLGKLARKRLSAHLQDIEACTVGLCFLGTPHHGADLAIWGHILTNIVSIVKPANSAPVKLLEKGSDMLRDVQDGFHNLLEKRKDERKKVQITCFYETLPLVRFIVVPKESAVISGELSYPIRSNHVDMTKFADRSAPGYEDVVGELQRLAGNTGIDRPDSWSTDHVSESNTKVSETRHTLATQPLSKVLPANSTNNYGSGTLNANTGEGIQNNATGSGKQFVGGRQYFAREDLE</sequence>
<protein>
    <recommendedName>
        <fullName evidence="9">NACHT-NTPase sigma domain-containing protein</fullName>
    </recommendedName>
</protein>
<feature type="domain" description="NACHT-NTPase sigma" evidence="9">
    <location>
        <begin position="326"/>
        <end position="359"/>
    </location>
</feature>
<organism evidence="10 11">
    <name type="scientific">Alternaria alternata</name>
    <name type="common">Alternaria rot fungus</name>
    <name type="synonym">Torula alternata</name>
    <dbReference type="NCBI Taxonomy" id="5599"/>
    <lineage>
        <taxon>Eukaryota</taxon>
        <taxon>Fungi</taxon>
        <taxon>Dikarya</taxon>
        <taxon>Ascomycota</taxon>
        <taxon>Pezizomycotina</taxon>
        <taxon>Dothideomycetes</taxon>
        <taxon>Pleosporomycetidae</taxon>
        <taxon>Pleosporales</taxon>
        <taxon>Pleosporineae</taxon>
        <taxon>Pleosporaceae</taxon>
        <taxon>Alternaria</taxon>
        <taxon>Alternaria sect. Alternaria</taxon>
        <taxon>Alternaria alternata complex</taxon>
    </lineage>
</organism>
<evidence type="ECO:0000256" key="7">
    <source>
        <dbReference type="ARBA" id="ARBA00023136"/>
    </source>
</evidence>
<dbReference type="AlphaFoldDB" id="A0A4Q4MGS6"/>
<dbReference type="SUPFAM" id="SSF53474">
    <property type="entry name" value="alpha/beta-Hydrolases"/>
    <property type="match status" value="1"/>
</dbReference>
<dbReference type="InterPro" id="IPR052374">
    <property type="entry name" value="SERAC1"/>
</dbReference>
<dbReference type="InterPro" id="IPR029058">
    <property type="entry name" value="AB_hydrolase_fold"/>
</dbReference>
<reference evidence="11" key="1">
    <citation type="journal article" date="2019" name="bioRxiv">
        <title>Genomics, evolutionary history and diagnostics of the Alternaria alternata species group including apple and Asian pear pathotypes.</title>
        <authorList>
            <person name="Armitage A.D."/>
            <person name="Cockerton H.M."/>
            <person name="Sreenivasaprasad S."/>
            <person name="Woodhall J.W."/>
            <person name="Lane C.R."/>
            <person name="Harrison R.J."/>
            <person name="Clarkson J.P."/>
        </authorList>
    </citation>
    <scope>NUCLEOTIDE SEQUENCE [LARGE SCALE GENOMIC DNA]</scope>
    <source>
        <strain evidence="11">FERA 1177</strain>
    </source>
</reference>
<feature type="region of interest" description="Disordered" evidence="8">
    <location>
        <begin position="1"/>
        <end position="39"/>
    </location>
</feature>
<keyword evidence="5" id="KW-0256">Endoplasmic reticulum</keyword>
<comment type="pathway">
    <text evidence="4">Mycotoxin biosynthesis.</text>
</comment>
<evidence type="ECO:0000256" key="5">
    <source>
        <dbReference type="ARBA" id="ARBA00022824"/>
    </source>
</evidence>
<evidence type="ECO:0000256" key="3">
    <source>
        <dbReference type="ARBA" id="ARBA00004370"/>
    </source>
</evidence>
<evidence type="ECO:0000256" key="6">
    <source>
        <dbReference type="ARBA" id="ARBA00023128"/>
    </source>
</evidence>
<dbReference type="PANTHER" id="PTHR48182">
    <property type="entry name" value="PROTEIN SERAC1"/>
    <property type="match status" value="1"/>
</dbReference>
<accession>A0A4Q4MGS6</accession>
<comment type="subcellular location">
    <subcellularLocation>
        <location evidence="2">Endoplasmic reticulum</location>
    </subcellularLocation>
    <subcellularLocation>
        <location evidence="3">Membrane</location>
    </subcellularLocation>
    <subcellularLocation>
        <location evidence="1">Mitochondrion</location>
    </subcellularLocation>
</comment>
<comment type="caution">
    <text evidence="10">The sequence shown here is derived from an EMBL/GenBank/DDBJ whole genome shotgun (WGS) entry which is preliminary data.</text>
</comment>
<keyword evidence="7" id="KW-0472">Membrane</keyword>
<dbReference type="GO" id="GO:0005783">
    <property type="term" value="C:endoplasmic reticulum"/>
    <property type="evidence" value="ECO:0007669"/>
    <property type="project" value="UniProtKB-SubCell"/>
</dbReference>
<feature type="compositionally biased region" description="Polar residues" evidence="8">
    <location>
        <begin position="294"/>
        <end position="307"/>
    </location>
</feature>
<gene>
    <name evidence="10" type="ORF">AA0117_g13407</name>
</gene>
<evidence type="ECO:0000259" key="9">
    <source>
        <dbReference type="Pfam" id="PF17106"/>
    </source>
</evidence>
<evidence type="ECO:0000256" key="8">
    <source>
        <dbReference type="SAM" id="MobiDB-lite"/>
    </source>
</evidence>
<dbReference type="Pfam" id="PF17106">
    <property type="entry name" value="NACHT_sigma"/>
    <property type="match status" value="1"/>
</dbReference>
<evidence type="ECO:0000313" key="10">
    <source>
        <dbReference type="EMBL" id="RYN50477.1"/>
    </source>
</evidence>
<keyword evidence="6" id="KW-0496">Mitochondrion</keyword>
<dbReference type="GO" id="GO:0005739">
    <property type="term" value="C:mitochondrion"/>
    <property type="evidence" value="ECO:0007669"/>
    <property type="project" value="UniProtKB-SubCell"/>
</dbReference>
<dbReference type="EMBL" id="PDXD01000313">
    <property type="protein sequence ID" value="RYN50477.1"/>
    <property type="molecule type" value="Genomic_DNA"/>
</dbReference>
<evidence type="ECO:0000256" key="1">
    <source>
        <dbReference type="ARBA" id="ARBA00004173"/>
    </source>
</evidence>
<dbReference type="Proteomes" id="UP000291422">
    <property type="component" value="Unassembled WGS sequence"/>
</dbReference>
<proteinExistence type="predicted"/>
<dbReference type="InterPro" id="IPR031353">
    <property type="entry name" value="NACHT_sigma"/>
</dbReference>
<evidence type="ECO:0000313" key="11">
    <source>
        <dbReference type="Proteomes" id="UP000291422"/>
    </source>
</evidence>
<name>A0A4Q4MGS6_ALTAL</name>
<dbReference type="VEuPathDB" id="FungiDB:CC77DRAFT_950247"/>
<feature type="region of interest" description="Disordered" evidence="8">
    <location>
        <begin position="287"/>
        <end position="307"/>
    </location>
</feature>